<evidence type="ECO:0000313" key="2">
    <source>
        <dbReference type="Proteomes" id="UP000794436"/>
    </source>
</evidence>
<evidence type="ECO:0000313" key="1">
    <source>
        <dbReference type="EMBL" id="TMW59410.1"/>
    </source>
</evidence>
<sequence>MCQVQIATQSCRLAKPASVKMSPGCKQMKVTTRSAPVITIKKDAACRFAKRIATEASGEDLDLEVNLLRHTVSEMQHQVNAAARQIQDIRSLLTQYMATQ</sequence>
<protein>
    <submittedName>
        <fullName evidence="1">Uncharacterized protein</fullName>
    </submittedName>
</protein>
<organism evidence="1 2">
    <name type="scientific">Pythium oligandrum</name>
    <name type="common">Mycoparasitic fungus</name>
    <dbReference type="NCBI Taxonomy" id="41045"/>
    <lineage>
        <taxon>Eukaryota</taxon>
        <taxon>Sar</taxon>
        <taxon>Stramenopiles</taxon>
        <taxon>Oomycota</taxon>
        <taxon>Peronosporomycetes</taxon>
        <taxon>Pythiales</taxon>
        <taxon>Pythiaceae</taxon>
        <taxon>Pythium</taxon>
    </lineage>
</organism>
<comment type="caution">
    <text evidence="1">The sequence shown here is derived from an EMBL/GenBank/DDBJ whole genome shotgun (WGS) entry which is preliminary data.</text>
</comment>
<proteinExistence type="predicted"/>
<keyword evidence="2" id="KW-1185">Reference proteome</keyword>
<gene>
    <name evidence="1" type="ORF">Poli38472_004479</name>
</gene>
<accession>A0A8K1CAB7</accession>
<reference evidence="1" key="1">
    <citation type="submission" date="2019-03" db="EMBL/GenBank/DDBJ databases">
        <title>Long read genome sequence of the mycoparasitic Pythium oligandrum ATCC 38472 isolated from sugarbeet rhizosphere.</title>
        <authorList>
            <person name="Gaulin E."/>
        </authorList>
    </citation>
    <scope>NUCLEOTIDE SEQUENCE</scope>
    <source>
        <strain evidence="1">ATCC 38472_TT</strain>
    </source>
</reference>
<dbReference type="EMBL" id="SPLM01000109">
    <property type="protein sequence ID" value="TMW59410.1"/>
    <property type="molecule type" value="Genomic_DNA"/>
</dbReference>
<dbReference type="AlphaFoldDB" id="A0A8K1CAB7"/>
<dbReference type="Proteomes" id="UP000794436">
    <property type="component" value="Unassembled WGS sequence"/>
</dbReference>
<name>A0A8K1CAB7_PYTOL</name>